<evidence type="ECO:0000256" key="5">
    <source>
        <dbReference type="ARBA" id="ARBA00032427"/>
    </source>
</evidence>
<gene>
    <name evidence="7" type="ORF">N7493_007658</name>
</gene>
<dbReference type="InterPro" id="IPR029006">
    <property type="entry name" value="ADF-H/Gelsolin-like_dom_sf"/>
</dbReference>
<dbReference type="GO" id="GO:0015629">
    <property type="term" value="C:actin cytoskeleton"/>
    <property type="evidence" value="ECO:0007669"/>
    <property type="project" value="InterPro"/>
</dbReference>
<evidence type="ECO:0000256" key="4">
    <source>
        <dbReference type="ARBA" id="ARBA00023203"/>
    </source>
</evidence>
<dbReference type="InterPro" id="IPR002108">
    <property type="entry name" value="ADF-H"/>
</dbReference>
<dbReference type="InterPro" id="IPR017904">
    <property type="entry name" value="ADF/Cofilin"/>
</dbReference>
<reference evidence="7" key="1">
    <citation type="journal article" date="2023" name="IMA Fungus">
        <title>Comparative genomic study of the Penicillium genus elucidates a diverse pangenome and 15 lateral gene transfer events.</title>
        <authorList>
            <person name="Petersen C."/>
            <person name="Sorensen T."/>
            <person name="Nielsen M.R."/>
            <person name="Sondergaard T.E."/>
            <person name="Sorensen J.L."/>
            <person name="Fitzpatrick D.A."/>
            <person name="Frisvad J.C."/>
            <person name="Nielsen K.L."/>
        </authorList>
    </citation>
    <scope>NUCLEOTIDE SEQUENCE</scope>
    <source>
        <strain evidence="7">IBT 17514</strain>
    </source>
</reference>
<reference evidence="7" key="2">
    <citation type="submission" date="2023-01" db="EMBL/GenBank/DDBJ databases">
        <authorList>
            <person name="Petersen C."/>
        </authorList>
    </citation>
    <scope>NUCLEOTIDE SEQUENCE</scope>
    <source>
        <strain evidence="7">IBT 17514</strain>
    </source>
</reference>
<dbReference type="GO" id="GO:0003779">
    <property type="term" value="F:actin binding"/>
    <property type="evidence" value="ECO:0007669"/>
    <property type="project" value="UniProtKB-KW"/>
</dbReference>
<name>A0AAD6HIT9_9EURO</name>
<dbReference type="AlphaFoldDB" id="A0AAD6HIT9"/>
<dbReference type="PROSITE" id="PS51263">
    <property type="entry name" value="ADF_H"/>
    <property type="match status" value="1"/>
</dbReference>
<sequence length="152" mass="16785">MSLASGVSIADECITAFNEFRLSHGKTKFLIFKISDDKKTVVLDKTGNEQDQDYEVFRTALDNAKDANGTPVPRYAVYDVEYDLGGGEGKRSKIIFISWVPSDTPTRLSMIYASTRENLKNALNVSTSLHADDKSDIEWKAVLKEASGGKAK</sequence>
<dbReference type="SMART" id="SM00102">
    <property type="entry name" value="ADF"/>
    <property type="match status" value="1"/>
</dbReference>
<evidence type="ECO:0000256" key="1">
    <source>
        <dbReference type="ARBA" id="ARBA00004109"/>
    </source>
</evidence>
<dbReference type="Proteomes" id="UP001215712">
    <property type="component" value="Unassembled WGS sequence"/>
</dbReference>
<accession>A0AAD6HIT9</accession>
<dbReference type="SUPFAM" id="SSF55753">
    <property type="entry name" value="Actin depolymerizing proteins"/>
    <property type="match status" value="1"/>
</dbReference>
<evidence type="ECO:0000256" key="3">
    <source>
        <dbReference type="ARBA" id="ARBA00015630"/>
    </source>
</evidence>
<dbReference type="GO" id="GO:0016363">
    <property type="term" value="C:nuclear matrix"/>
    <property type="evidence" value="ECO:0007669"/>
    <property type="project" value="UniProtKB-SubCell"/>
</dbReference>
<dbReference type="GO" id="GO:0030042">
    <property type="term" value="P:actin filament depolymerization"/>
    <property type="evidence" value="ECO:0007669"/>
    <property type="project" value="InterPro"/>
</dbReference>
<dbReference type="CDD" id="cd11286">
    <property type="entry name" value="ADF_cofilin_like"/>
    <property type="match status" value="1"/>
</dbReference>
<comment type="similarity">
    <text evidence="2">Belongs to the actin-binding proteins ADF family.</text>
</comment>
<comment type="subcellular location">
    <subcellularLocation>
        <location evidence="1">Nucleus matrix</location>
    </subcellularLocation>
</comment>
<feature type="domain" description="ADF-H" evidence="6">
    <location>
        <begin position="6"/>
        <end position="147"/>
    </location>
</feature>
<dbReference type="PANTHER" id="PTHR11913">
    <property type="entry name" value="COFILIN-RELATED"/>
    <property type="match status" value="1"/>
</dbReference>
<keyword evidence="8" id="KW-1185">Reference proteome</keyword>
<protein>
    <recommendedName>
        <fullName evidence="3">Cofilin</fullName>
    </recommendedName>
    <alternativeName>
        <fullName evidence="5">Actin-depolymerizing factor 1</fullName>
    </alternativeName>
</protein>
<evidence type="ECO:0000256" key="2">
    <source>
        <dbReference type="ARBA" id="ARBA00006844"/>
    </source>
</evidence>
<dbReference type="EMBL" id="JAQJAN010000011">
    <property type="protein sequence ID" value="KAJ5719203.1"/>
    <property type="molecule type" value="Genomic_DNA"/>
</dbReference>
<keyword evidence="4" id="KW-0009">Actin-binding</keyword>
<dbReference type="Gene3D" id="3.40.20.10">
    <property type="entry name" value="Severin"/>
    <property type="match status" value="1"/>
</dbReference>
<proteinExistence type="inferred from homology"/>
<dbReference type="Pfam" id="PF00241">
    <property type="entry name" value="Cofilin_ADF"/>
    <property type="match status" value="1"/>
</dbReference>
<evidence type="ECO:0000313" key="7">
    <source>
        <dbReference type="EMBL" id="KAJ5719203.1"/>
    </source>
</evidence>
<organism evidence="7 8">
    <name type="scientific">Penicillium malachiteum</name>
    <dbReference type="NCBI Taxonomy" id="1324776"/>
    <lineage>
        <taxon>Eukaryota</taxon>
        <taxon>Fungi</taxon>
        <taxon>Dikarya</taxon>
        <taxon>Ascomycota</taxon>
        <taxon>Pezizomycotina</taxon>
        <taxon>Eurotiomycetes</taxon>
        <taxon>Eurotiomycetidae</taxon>
        <taxon>Eurotiales</taxon>
        <taxon>Aspergillaceae</taxon>
        <taxon>Penicillium</taxon>
    </lineage>
</organism>
<evidence type="ECO:0000259" key="6">
    <source>
        <dbReference type="PROSITE" id="PS51263"/>
    </source>
</evidence>
<evidence type="ECO:0000313" key="8">
    <source>
        <dbReference type="Proteomes" id="UP001215712"/>
    </source>
</evidence>
<comment type="caution">
    <text evidence="7">The sequence shown here is derived from an EMBL/GenBank/DDBJ whole genome shotgun (WGS) entry which is preliminary data.</text>
</comment>